<evidence type="ECO:0000256" key="6">
    <source>
        <dbReference type="ARBA" id="ARBA00023136"/>
    </source>
</evidence>
<organism evidence="11 12">
    <name type="scientific">Sphagnum jensenii</name>
    <dbReference type="NCBI Taxonomy" id="128206"/>
    <lineage>
        <taxon>Eukaryota</taxon>
        <taxon>Viridiplantae</taxon>
        <taxon>Streptophyta</taxon>
        <taxon>Embryophyta</taxon>
        <taxon>Bryophyta</taxon>
        <taxon>Sphagnophytina</taxon>
        <taxon>Sphagnopsida</taxon>
        <taxon>Sphagnales</taxon>
        <taxon>Sphagnaceae</taxon>
        <taxon>Sphagnum</taxon>
    </lineage>
</organism>
<dbReference type="Gene3D" id="3.80.10.10">
    <property type="entry name" value="Ribonuclease Inhibitor"/>
    <property type="match status" value="4"/>
</dbReference>
<keyword evidence="7" id="KW-0067">ATP-binding</keyword>
<proteinExistence type="predicted"/>
<dbReference type="SUPFAM" id="SSF56112">
    <property type="entry name" value="Protein kinase-like (PK-like)"/>
    <property type="match status" value="1"/>
</dbReference>
<keyword evidence="2" id="KW-0433">Leucine-rich repeat</keyword>
<keyword evidence="6 9" id="KW-0472">Membrane</keyword>
<name>A0ABP0WXC1_9BRYO</name>
<keyword evidence="4" id="KW-0677">Repeat</keyword>
<dbReference type="Proteomes" id="UP001497444">
    <property type="component" value="Chromosome 4"/>
</dbReference>
<evidence type="ECO:0000313" key="12">
    <source>
        <dbReference type="Proteomes" id="UP001497444"/>
    </source>
</evidence>
<feature type="transmembrane region" description="Helical" evidence="9">
    <location>
        <begin position="476"/>
        <end position="501"/>
    </location>
</feature>
<dbReference type="SMART" id="SM00369">
    <property type="entry name" value="LRR_TYP"/>
    <property type="match status" value="6"/>
</dbReference>
<feature type="binding site" evidence="7">
    <location>
        <position position="600"/>
    </location>
    <ligand>
        <name>ATP</name>
        <dbReference type="ChEBI" id="CHEBI:30616"/>
    </ligand>
</feature>
<sequence>MVEILSPASSSSSFWYSCNILVTLIVGVVYHELVVLGDAQQQELLLAGQQVNALLQLQELLEYPSATRNWNNNTNFCDLTSNPSLNLTCAAGGTLTYLRIVGDKQYVPLGDRLLLLHSITDEPAAAPLSHNNKSLSSDFNFSALIGTLLSFPDLQGIELVSVGLWGSLPAAELNQLSNLQVLNASSNLISGSVPQGLAGLGALRVLALDANAFTGSFPFWLSSVPSLQVLSLSDNQLSGGLQLNDSSNIAHFHQSTQQQLTGKSSFMSSSHSSLEGTTTVVVPPSSITLLQNLVSLSLAHNQFTGLIPNFDSLVHLQSLNLGGNSFGPEFPSLGNKLVSVYLGENQLAGPIPSSLKSLTELQTLDLSGNALSGNPPQFLFELPSIVFLSLARNHLSGILPDNLSLGPFLTFLDVSSNDLSGPLPKAFLSSVNNVTIKYQNNCLATITQQQETALYCSSATVAAAAAETGSHRHRRLAIIAAILGGGVGIGLTICVLSILLLKRWTTSSDEEDNNIVAPEDGCNSSSFASPMGIPSELLINARYIAQSKRLGLLPQPSRTFTLEELKEATNSFNPAAFVGEGSHGKVFKGQLTDKKKVAIKWITIKPNADVQEIKTQMDVLCKLKHHRHLVSILGYCIEENFAGAGDEADVKKSQSLYVVSEFVEHGDHLRSLLNKKGNRKALSWSERLAAAIGAGRGIHHLHTCVVPPVFDNNLKSMNILLGESMDAQVSDYGILGHLSSFAVNNDKQDIYNYGLILLEMVLGRPPTIKNPFPQKRSELERLTKEKGPSMELIDKGIVGMCGAESLATVLEIAGKCMLDNPAKRPSMEDVLWNLQYAAQVHNSSAANNSADEFDARREEFQKAPASTDRRHSGGYIQDTQVSDEDWKAGPSAFASEFLR</sequence>
<dbReference type="InterPro" id="IPR000719">
    <property type="entry name" value="Prot_kinase_dom"/>
</dbReference>
<evidence type="ECO:0000256" key="7">
    <source>
        <dbReference type="PROSITE-ProRule" id="PRU10141"/>
    </source>
</evidence>
<keyword evidence="12" id="KW-1185">Reference proteome</keyword>
<evidence type="ECO:0000256" key="8">
    <source>
        <dbReference type="SAM" id="MobiDB-lite"/>
    </source>
</evidence>
<evidence type="ECO:0000256" key="1">
    <source>
        <dbReference type="ARBA" id="ARBA00004370"/>
    </source>
</evidence>
<comment type="subcellular location">
    <subcellularLocation>
        <location evidence="1">Membrane</location>
    </subcellularLocation>
</comment>
<accession>A0ABP0WXC1</accession>
<dbReference type="InterPro" id="IPR051824">
    <property type="entry name" value="LRR_Rcpt-Like_S/T_Kinase"/>
</dbReference>
<keyword evidence="3 9" id="KW-0812">Transmembrane</keyword>
<dbReference type="InterPro" id="IPR032675">
    <property type="entry name" value="LRR_dom_sf"/>
</dbReference>
<dbReference type="InterPro" id="IPR017441">
    <property type="entry name" value="Protein_kinase_ATP_BS"/>
</dbReference>
<evidence type="ECO:0000313" key="11">
    <source>
        <dbReference type="EMBL" id="CAK9271505.1"/>
    </source>
</evidence>
<protein>
    <recommendedName>
        <fullName evidence="10">Protein kinase domain-containing protein</fullName>
    </recommendedName>
</protein>
<dbReference type="InterPro" id="IPR001611">
    <property type="entry name" value="Leu-rich_rpt"/>
</dbReference>
<keyword evidence="5 9" id="KW-1133">Transmembrane helix</keyword>
<dbReference type="Pfam" id="PF07714">
    <property type="entry name" value="PK_Tyr_Ser-Thr"/>
    <property type="match status" value="1"/>
</dbReference>
<dbReference type="PANTHER" id="PTHR48006">
    <property type="entry name" value="LEUCINE-RICH REPEAT-CONTAINING PROTEIN DDB_G0281931-RELATED"/>
    <property type="match status" value="1"/>
</dbReference>
<dbReference type="InterPro" id="IPR001245">
    <property type="entry name" value="Ser-Thr/Tyr_kinase_cat_dom"/>
</dbReference>
<dbReference type="Gene3D" id="3.30.200.20">
    <property type="entry name" value="Phosphorylase Kinase, domain 1"/>
    <property type="match status" value="1"/>
</dbReference>
<feature type="domain" description="Protein kinase" evidence="10">
    <location>
        <begin position="572"/>
        <end position="837"/>
    </location>
</feature>
<dbReference type="SUPFAM" id="SSF52047">
    <property type="entry name" value="RNI-like"/>
    <property type="match status" value="1"/>
</dbReference>
<reference evidence="11" key="1">
    <citation type="submission" date="2024-02" db="EMBL/GenBank/DDBJ databases">
        <authorList>
            <consortium name="ELIXIR-Norway"/>
            <consortium name="Elixir Norway"/>
        </authorList>
    </citation>
    <scope>NUCLEOTIDE SEQUENCE</scope>
</reference>
<dbReference type="Pfam" id="PF00560">
    <property type="entry name" value="LRR_1"/>
    <property type="match status" value="3"/>
</dbReference>
<feature type="compositionally biased region" description="Basic and acidic residues" evidence="8">
    <location>
        <begin position="853"/>
        <end position="871"/>
    </location>
</feature>
<evidence type="ECO:0000256" key="3">
    <source>
        <dbReference type="ARBA" id="ARBA00022692"/>
    </source>
</evidence>
<dbReference type="PROSITE" id="PS50011">
    <property type="entry name" value="PROTEIN_KINASE_DOM"/>
    <property type="match status" value="1"/>
</dbReference>
<dbReference type="InterPro" id="IPR011009">
    <property type="entry name" value="Kinase-like_dom_sf"/>
</dbReference>
<dbReference type="PROSITE" id="PS00107">
    <property type="entry name" value="PROTEIN_KINASE_ATP"/>
    <property type="match status" value="1"/>
</dbReference>
<dbReference type="Pfam" id="PF13855">
    <property type="entry name" value="LRR_8"/>
    <property type="match status" value="1"/>
</dbReference>
<gene>
    <name evidence="11" type="ORF">CSSPJE1EN1_LOCUS16983</name>
</gene>
<feature type="region of interest" description="Disordered" evidence="8">
    <location>
        <begin position="847"/>
        <end position="887"/>
    </location>
</feature>
<evidence type="ECO:0000259" key="10">
    <source>
        <dbReference type="PROSITE" id="PS50011"/>
    </source>
</evidence>
<dbReference type="Gene3D" id="1.10.510.10">
    <property type="entry name" value="Transferase(Phosphotransferase) domain 1"/>
    <property type="match status" value="2"/>
</dbReference>
<feature type="transmembrane region" description="Helical" evidence="9">
    <location>
        <begin position="14"/>
        <end position="36"/>
    </location>
</feature>
<evidence type="ECO:0000256" key="9">
    <source>
        <dbReference type="SAM" id="Phobius"/>
    </source>
</evidence>
<dbReference type="PANTHER" id="PTHR48006:SF84">
    <property type="entry name" value="REPEAT TRANSMEMBRANE PROTEIN KINASE, PUTATIVE, EXPRESSED-RELATED"/>
    <property type="match status" value="1"/>
</dbReference>
<dbReference type="EMBL" id="OZ020099">
    <property type="protein sequence ID" value="CAK9271505.1"/>
    <property type="molecule type" value="Genomic_DNA"/>
</dbReference>
<evidence type="ECO:0000256" key="2">
    <source>
        <dbReference type="ARBA" id="ARBA00022614"/>
    </source>
</evidence>
<keyword evidence="7" id="KW-0547">Nucleotide-binding</keyword>
<dbReference type="InterPro" id="IPR003591">
    <property type="entry name" value="Leu-rich_rpt_typical-subtyp"/>
</dbReference>
<evidence type="ECO:0000256" key="4">
    <source>
        <dbReference type="ARBA" id="ARBA00022737"/>
    </source>
</evidence>
<evidence type="ECO:0000256" key="5">
    <source>
        <dbReference type="ARBA" id="ARBA00022989"/>
    </source>
</evidence>